<dbReference type="InterPro" id="IPR011990">
    <property type="entry name" value="TPR-like_helical_dom_sf"/>
</dbReference>
<feature type="repeat" description="TPR" evidence="3">
    <location>
        <begin position="206"/>
        <end position="239"/>
    </location>
</feature>
<evidence type="ECO:0000256" key="3">
    <source>
        <dbReference type="PROSITE-ProRule" id="PRU00339"/>
    </source>
</evidence>
<keyword evidence="1" id="KW-0677">Repeat</keyword>
<sequence length="627" mass="68069">MPSAVQIPHTQSTSSNGWQIGLLAVAFFYFAIVAPSQTAQPDLQQQYDKAQSLQSSGDMEQAVFAYKVFIASAVAELAEDRSKIGDNPLAAKQFEESLALHPNDLDLLLRTAQAERDASNPARAQELAQQLLTAEPRSAEAHALLGSIASRSGDPDSAVKEYEIAVAIDPSIANGFALAKAYLMKKDENSAAKIFTEMLASAGDNAAVHLDIGRTYGETGYPDQAIIEFKRALVEDPKLPGLHYSLGASYLLSMGEIDFPKAAAEFHKELALHPDDFLSHSQLGYIAVNEHNYREAEKELRRAAELNPRDPDTQLSLGQLYVDTNRPREAESVLRQSIALTTDPSRNHYQVQRAHYLLGRVLMQTGHTDAAKAEMQTSTDLLKLSTLQNQGKSAAEIAASEKADHSLNKAAVPALDPQAMQQMEEVEKRLSPAIADSYNNVGAIAAQDGDFAAAVSAFQHAAEWNPHLEGLDYNLGRAAYSAKDYAAAVAPLGSYLQQHPKDTWFRSALGVSLFMTGSYHAAVETLQPIGARLQASPQLASIYAAALVESGDVAAGIARLQQLEAANPDKPEFHRMLGRAWLRSGDNNRAEQELRAALRLDPSDTDTQHRLAQLEQAKSARPSAEPK</sequence>
<reference evidence="4 5" key="1">
    <citation type="submission" date="2020-08" db="EMBL/GenBank/DDBJ databases">
        <title>Genomic Encyclopedia of Type Strains, Phase IV (KMG-IV): sequencing the most valuable type-strain genomes for metagenomic binning, comparative biology and taxonomic classification.</title>
        <authorList>
            <person name="Goeker M."/>
        </authorList>
    </citation>
    <scope>NUCLEOTIDE SEQUENCE [LARGE SCALE GENOMIC DNA]</scope>
    <source>
        <strain evidence="4 5">DSM 103733</strain>
    </source>
</reference>
<accession>A0A841JS23</accession>
<name>A0A841JS23_9BACT</name>
<feature type="repeat" description="TPR" evidence="3">
    <location>
        <begin position="277"/>
        <end position="310"/>
    </location>
</feature>
<protein>
    <submittedName>
        <fullName evidence="4">Tetratricopeptide (TPR) repeat protein</fullName>
    </submittedName>
</protein>
<dbReference type="AlphaFoldDB" id="A0A841JS23"/>
<dbReference type="InterPro" id="IPR019734">
    <property type="entry name" value="TPR_rpt"/>
</dbReference>
<evidence type="ECO:0000313" key="5">
    <source>
        <dbReference type="Proteomes" id="UP000538666"/>
    </source>
</evidence>
<dbReference type="EMBL" id="JACHEK010000002">
    <property type="protein sequence ID" value="MBB6143215.1"/>
    <property type="molecule type" value="Genomic_DNA"/>
</dbReference>
<dbReference type="SUPFAM" id="SSF48452">
    <property type="entry name" value="TPR-like"/>
    <property type="match status" value="3"/>
</dbReference>
<feature type="repeat" description="TPR" evidence="3">
    <location>
        <begin position="71"/>
        <end position="104"/>
    </location>
</feature>
<dbReference type="Gene3D" id="1.25.40.10">
    <property type="entry name" value="Tetratricopeptide repeat domain"/>
    <property type="match status" value="4"/>
</dbReference>
<feature type="repeat" description="TPR" evidence="3">
    <location>
        <begin position="571"/>
        <end position="604"/>
    </location>
</feature>
<proteinExistence type="predicted"/>
<gene>
    <name evidence="4" type="ORF">HNQ77_001159</name>
</gene>
<organism evidence="4 5">
    <name type="scientific">Silvibacterium bohemicum</name>
    <dbReference type="NCBI Taxonomy" id="1577686"/>
    <lineage>
        <taxon>Bacteria</taxon>
        <taxon>Pseudomonadati</taxon>
        <taxon>Acidobacteriota</taxon>
        <taxon>Terriglobia</taxon>
        <taxon>Terriglobales</taxon>
        <taxon>Acidobacteriaceae</taxon>
        <taxon>Silvibacterium</taxon>
    </lineage>
</organism>
<evidence type="ECO:0000256" key="1">
    <source>
        <dbReference type="ARBA" id="ARBA00022737"/>
    </source>
</evidence>
<dbReference type="InterPro" id="IPR051012">
    <property type="entry name" value="CellSynth/LPSAsmb/PSIAsmb"/>
</dbReference>
<dbReference type="Pfam" id="PF14559">
    <property type="entry name" value="TPR_19"/>
    <property type="match status" value="2"/>
</dbReference>
<dbReference type="OrthoDB" id="108014at2"/>
<feature type="repeat" description="TPR" evidence="3">
    <location>
        <begin position="139"/>
        <end position="172"/>
    </location>
</feature>
<dbReference type="PANTHER" id="PTHR45586:SF1">
    <property type="entry name" value="LIPOPOLYSACCHARIDE ASSEMBLY PROTEIN B"/>
    <property type="match status" value="1"/>
</dbReference>
<dbReference type="PROSITE" id="PS50005">
    <property type="entry name" value="TPR"/>
    <property type="match status" value="6"/>
</dbReference>
<comment type="caution">
    <text evidence="4">The sequence shown here is derived from an EMBL/GenBank/DDBJ whole genome shotgun (WGS) entry which is preliminary data.</text>
</comment>
<dbReference type="RefSeq" id="WP_050062125.1">
    <property type="nucleotide sequence ID" value="NZ_JACHEK010000002.1"/>
</dbReference>
<dbReference type="Pfam" id="PF13181">
    <property type="entry name" value="TPR_8"/>
    <property type="match status" value="3"/>
</dbReference>
<evidence type="ECO:0000313" key="4">
    <source>
        <dbReference type="EMBL" id="MBB6143215.1"/>
    </source>
</evidence>
<evidence type="ECO:0000256" key="2">
    <source>
        <dbReference type="ARBA" id="ARBA00022803"/>
    </source>
</evidence>
<keyword evidence="2 3" id="KW-0802">TPR repeat</keyword>
<dbReference type="Proteomes" id="UP000538666">
    <property type="component" value="Unassembled WGS sequence"/>
</dbReference>
<keyword evidence="5" id="KW-1185">Reference proteome</keyword>
<dbReference type="SMART" id="SM00028">
    <property type="entry name" value="TPR"/>
    <property type="match status" value="7"/>
</dbReference>
<feature type="repeat" description="TPR" evidence="3">
    <location>
        <begin position="435"/>
        <end position="468"/>
    </location>
</feature>
<dbReference type="PANTHER" id="PTHR45586">
    <property type="entry name" value="TPR REPEAT-CONTAINING PROTEIN PA4667"/>
    <property type="match status" value="1"/>
</dbReference>
<dbReference type="Pfam" id="PF13432">
    <property type="entry name" value="TPR_16"/>
    <property type="match status" value="2"/>
</dbReference>